<proteinExistence type="predicted"/>
<dbReference type="SUPFAM" id="SSF158472">
    <property type="entry name" value="HAMP domain-like"/>
    <property type="match status" value="1"/>
</dbReference>
<dbReference type="Pfam" id="PF00672">
    <property type="entry name" value="HAMP"/>
    <property type="match status" value="1"/>
</dbReference>
<comment type="catalytic activity">
    <reaction evidence="1">
        <text>ATP + protein L-histidine = ADP + protein N-phospho-L-histidine.</text>
        <dbReference type="EC" id="2.7.13.3"/>
    </reaction>
</comment>
<evidence type="ECO:0000313" key="12">
    <source>
        <dbReference type="Proteomes" id="UP001230220"/>
    </source>
</evidence>
<keyword evidence="12" id="KW-1185">Reference proteome</keyword>
<dbReference type="InterPro" id="IPR003594">
    <property type="entry name" value="HATPase_dom"/>
</dbReference>
<feature type="domain" description="Histidine kinase" evidence="9">
    <location>
        <begin position="483"/>
        <end position="590"/>
    </location>
</feature>
<dbReference type="SMART" id="SM00304">
    <property type="entry name" value="HAMP"/>
    <property type="match status" value="1"/>
</dbReference>
<dbReference type="Gene3D" id="3.30.565.10">
    <property type="entry name" value="Histidine kinase-like ATPase, C-terminal domain"/>
    <property type="match status" value="1"/>
</dbReference>
<dbReference type="PRINTS" id="PR00344">
    <property type="entry name" value="BCTRLSENSOR"/>
</dbReference>
<dbReference type="PANTHER" id="PTHR34220:SF7">
    <property type="entry name" value="SENSOR HISTIDINE KINASE YPDA"/>
    <property type="match status" value="1"/>
</dbReference>
<dbReference type="RefSeq" id="WP_307408696.1">
    <property type="nucleotide sequence ID" value="NZ_JAUSUR010000004.1"/>
</dbReference>
<sequence length="594" mass="67742">MWNKLKQMITNKRFFIQISITAGIAVIIATMTVSLFVINMSEEVYLDAYKDFNDKIMDQVSDEYYQLHVDVVNVLTLAQDSQSVEDYFTEDNLSSVEEGQIIYKMKEQMSDYGILHQKVSSNLMLVGFNGKKYTPGAGSGTDSAEEILSSDIIQDALSRSDQITYYYSDNGFTGNTKDTDIIMAVKVLRNYSSKKEYGVAIIMMNEKEFASYYESLIDSKINKVYCVDANGKIVSTNNAEYEGTQNNEISNLLVDYENEEQFEADISNSKYAVRVADFPFMEFKLMSMIDESALMAEINFLPPVLIFTLAISILLIGIVVILLRKYFTPLNVIVDHIPEIIEGDFDNQIEVDSSGEIMELADAFNYMLDGLNNYVDNVVKLESEKKLSEIHALQMQINPHFVYNTLTSIKFLMWQNKNEQAIQAMDAFIELLRNTLGSDEEYSTVQSEIDNLKNYVMIQNIRYNDKVSVSYHISEECKELEIVKMLMQPFVENAFFHAFPDQEHATINIFARIKKDYLVIEIIDNGKGIEKEKLQLLLESDHTMKKGLSGLGIKNVNNRIKLLYGDDYGVEVSSILHQGTIITIKLPVLQKKAQ</sequence>
<dbReference type="InterPro" id="IPR036890">
    <property type="entry name" value="HATPase_C_sf"/>
</dbReference>
<keyword evidence="8" id="KW-0812">Transmembrane</keyword>
<keyword evidence="8" id="KW-0472">Membrane</keyword>
<dbReference type="PROSITE" id="PS50885">
    <property type="entry name" value="HAMP"/>
    <property type="match status" value="1"/>
</dbReference>
<evidence type="ECO:0000256" key="7">
    <source>
        <dbReference type="ARBA" id="ARBA00023012"/>
    </source>
</evidence>
<gene>
    <name evidence="11" type="ORF">J2S15_002473</name>
</gene>
<dbReference type="SUPFAM" id="SSF55874">
    <property type="entry name" value="ATPase domain of HSP90 chaperone/DNA topoisomerase II/histidine kinase"/>
    <property type="match status" value="1"/>
</dbReference>
<dbReference type="EMBL" id="JAUSUR010000004">
    <property type="protein sequence ID" value="MDQ0361723.1"/>
    <property type="molecule type" value="Genomic_DNA"/>
</dbReference>
<comment type="caution">
    <text evidence="11">The sequence shown here is derived from an EMBL/GenBank/DDBJ whole genome shotgun (WGS) entry which is preliminary data.</text>
</comment>
<dbReference type="Pfam" id="PF06580">
    <property type="entry name" value="His_kinase"/>
    <property type="match status" value="1"/>
</dbReference>
<feature type="transmembrane region" description="Helical" evidence="8">
    <location>
        <begin position="300"/>
        <end position="323"/>
    </location>
</feature>
<evidence type="ECO:0000256" key="4">
    <source>
        <dbReference type="ARBA" id="ARBA00022553"/>
    </source>
</evidence>
<comment type="subcellular location">
    <subcellularLocation>
        <location evidence="2">Membrane</location>
    </subcellularLocation>
</comment>
<evidence type="ECO:0000259" key="10">
    <source>
        <dbReference type="PROSITE" id="PS50885"/>
    </source>
</evidence>
<dbReference type="CDD" id="cd06225">
    <property type="entry name" value="HAMP"/>
    <property type="match status" value="1"/>
</dbReference>
<keyword evidence="5 11" id="KW-0808">Transferase</keyword>
<evidence type="ECO:0000259" key="9">
    <source>
        <dbReference type="PROSITE" id="PS50109"/>
    </source>
</evidence>
<organism evidence="11 12">
    <name type="scientific">Breznakia pachnodae</name>
    <dbReference type="NCBI Taxonomy" id="265178"/>
    <lineage>
        <taxon>Bacteria</taxon>
        <taxon>Bacillati</taxon>
        <taxon>Bacillota</taxon>
        <taxon>Erysipelotrichia</taxon>
        <taxon>Erysipelotrichales</taxon>
        <taxon>Erysipelotrichaceae</taxon>
        <taxon>Breznakia</taxon>
    </lineage>
</organism>
<dbReference type="Gene3D" id="6.10.340.10">
    <property type="match status" value="1"/>
</dbReference>
<evidence type="ECO:0000256" key="5">
    <source>
        <dbReference type="ARBA" id="ARBA00022679"/>
    </source>
</evidence>
<keyword evidence="4" id="KW-0597">Phosphoprotein</keyword>
<dbReference type="InterPro" id="IPR003660">
    <property type="entry name" value="HAMP_dom"/>
</dbReference>
<name>A0ABU0E490_9FIRM</name>
<dbReference type="PANTHER" id="PTHR34220">
    <property type="entry name" value="SENSOR HISTIDINE KINASE YPDA"/>
    <property type="match status" value="1"/>
</dbReference>
<dbReference type="PROSITE" id="PS50109">
    <property type="entry name" value="HIS_KIN"/>
    <property type="match status" value="1"/>
</dbReference>
<keyword evidence="8" id="KW-1133">Transmembrane helix</keyword>
<feature type="domain" description="HAMP" evidence="10">
    <location>
        <begin position="324"/>
        <end position="376"/>
    </location>
</feature>
<dbReference type="InterPro" id="IPR050640">
    <property type="entry name" value="Bact_2-comp_sensor_kinase"/>
</dbReference>
<dbReference type="Gene3D" id="3.30.450.20">
    <property type="entry name" value="PAS domain"/>
    <property type="match status" value="1"/>
</dbReference>
<evidence type="ECO:0000256" key="1">
    <source>
        <dbReference type="ARBA" id="ARBA00000085"/>
    </source>
</evidence>
<evidence type="ECO:0000256" key="6">
    <source>
        <dbReference type="ARBA" id="ARBA00022777"/>
    </source>
</evidence>
<dbReference type="GO" id="GO:0004673">
    <property type="term" value="F:protein histidine kinase activity"/>
    <property type="evidence" value="ECO:0007669"/>
    <property type="project" value="UniProtKB-EC"/>
</dbReference>
<dbReference type="InterPro" id="IPR005467">
    <property type="entry name" value="His_kinase_dom"/>
</dbReference>
<dbReference type="InterPro" id="IPR004358">
    <property type="entry name" value="Sig_transdc_His_kin-like_C"/>
</dbReference>
<evidence type="ECO:0000256" key="3">
    <source>
        <dbReference type="ARBA" id="ARBA00012438"/>
    </source>
</evidence>
<reference evidence="11 12" key="1">
    <citation type="submission" date="2023-07" db="EMBL/GenBank/DDBJ databases">
        <title>Genomic Encyclopedia of Type Strains, Phase IV (KMG-IV): sequencing the most valuable type-strain genomes for metagenomic binning, comparative biology and taxonomic classification.</title>
        <authorList>
            <person name="Goeker M."/>
        </authorList>
    </citation>
    <scope>NUCLEOTIDE SEQUENCE [LARGE SCALE GENOMIC DNA]</scope>
    <source>
        <strain evidence="11 12">DSM 16784</strain>
    </source>
</reference>
<keyword evidence="6 11" id="KW-0418">Kinase</keyword>
<feature type="transmembrane region" description="Helical" evidence="8">
    <location>
        <begin position="14"/>
        <end position="38"/>
    </location>
</feature>
<dbReference type="Pfam" id="PF02518">
    <property type="entry name" value="HATPase_c"/>
    <property type="match status" value="1"/>
</dbReference>
<evidence type="ECO:0000256" key="2">
    <source>
        <dbReference type="ARBA" id="ARBA00004370"/>
    </source>
</evidence>
<accession>A0ABU0E490</accession>
<dbReference type="Proteomes" id="UP001230220">
    <property type="component" value="Unassembled WGS sequence"/>
</dbReference>
<evidence type="ECO:0000256" key="8">
    <source>
        <dbReference type="SAM" id="Phobius"/>
    </source>
</evidence>
<protein>
    <recommendedName>
        <fullName evidence="3">histidine kinase</fullName>
        <ecNumber evidence="3">2.7.13.3</ecNumber>
    </recommendedName>
</protein>
<dbReference type="SMART" id="SM00387">
    <property type="entry name" value="HATPase_c"/>
    <property type="match status" value="1"/>
</dbReference>
<dbReference type="EC" id="2.7.13.3" evidence="3"/>
<keyword evidence="7" id="KW-0902">Two-component regulatory system</keyword>
<dbReference type="InterPro" id="IPR010559">
    <property type="entry name" value="Sig_transdc_His_kin_internal"/>
</dbReference>
<evidence type="ECO:0000313" key="11">
    <source>
        <dbReference type="EMBL" id="MDQ0361723.1"/>
    </source>
</evidence>